<dbReference type="EMBL" id="CAIIXF020000009">
    <property type="protein sequence ID" value="CAH1793993.1"/>
    <property type="molecule type" value="Genomic_DNA"/>
</dbReference>
<dbReference type="InterPro" id="IPR008197">
    <property type="entry name" value="WAP_dom"/>
</dbReference>
<dbReference type="InterPro" id="IPR036645">
    <property type="entry name" value="Elafin-like_sf"/>
</dbReference>
<dbReference type="Pfam" id="PF00095">
    <property type="entry name" value="WAP"/>
    <property type="match status" value="1"/>
</dbReference>
<reference evidence="1" key="1">
    <citation type="submission" date="2022-03" db="EMBL/GenBank/DDBJ databases">
        <authorList>
            <person name="Martin C."/>
        </authorList>
    </citation>
    <scope>NUCLEOTIDE SEQUENCE</scope>
</reference>
<protein>
    <submittedName>
        <fullName evidence="1">Uncharacterized protein</fullName>
    </submittedName>
</protein>
<name>A0A8J1UPP3_OWEFU</name>
<dbReference type="SMART" id="SM00217">
    <property type="entry name" value="WAP"/>
    <property type="match status" value="1"/>
</dbReference>
<evidence type="ECO:0000313" key="1">
    <source>
        <dbReference type="EMBL" id="CAH1793993.1"/>
    </source>
</evidence>
<evidence type="ECO:0000313" key="2">
    <source>
        <dbReference type="Proteomes" id="UP000749559"/>
    </source>
</evidence>
<dbReference type="OrthoDB" id="6072771at2759"/>
<dbReference type="Gene3D" id="4.10.75.10">
    <property type="entry name" value="Elafin-like"/>
    <property type="match status" value="1"/>
</dbReference>
<dbReference type="Proteomes" id="UP000749559">
    <property type="component" value="Unassembled WGS sequence"/>
</dbReference>
<feature type="non-terminal residue" evidence="1">
    <location>
        <position position="1"/>
    </location>
</feature>
<organism evidence="1 2">
    <name type="scientific">Owenia fusiformis</name>
    <name type="common">Polychaete worm</name>
    <dbReference type="NCBI Taxonomy" id="6347"/>
    <lineage>
        <taxon>Eukaryota</taxon>
        <taxon>Metazoa</taxon>
        <taxon>Spiralia</taxon>
        <taxon>Lophotrochozoa</taxon>
        <taxon>Annelida</taxon>
        <taxon>Polychaeta</taxon>
        <taxon>Sedentaria</taxon>
        <taxon>Canalipalpata</taxon>
        <taxon>Sabellida</taxon>
        <taxon>Oweniida</taxon>
        <taxon>Oweniidae</taxon>
        <taxon>Owenia</taxon>
    </lineage>
</organism>
<keyword evidence="2" id="KW-1185">Reference proteome</keyword>
<dbReference type="GO" id="GO:0030414">
    <property type="term" value="F:peptidase inhibitor activity"/>
    <property type="evidence" value="ECO:0007669"/>
    <property type="project" value="InterPro"/>
</dbReference>
<proteinExistence type="predicted"/>
<sequence>LTKSTIRNMTQKLVLVFIVILAIYQVQAQRKPGRKGRKPGRKPILPICGCPTSISLQEAFCPPPKSCSKFPMLCPLGKKCCATCKTAPGSSPVKHCLTPTNPNKPGICPKVIQSASVAVELIVAPLPEKRGLMAASSSRCGRPCKNDCDCGGIQKCCKAGSCGMICMNPVKPKNPRFKIKKCKAVSLVPTRGNPGFPGAPTDFAVGLACCCNGACQSCWGNCCTISSPNCFQCA</sequence>
<dbReference type="PRINTS" id="PR00003">
    <property type="entry name" value="4DISULPHCORE"/>
</dbReference>
<dbReference type="AlphaFoldDB" id="A0A8J1UPP3"/>
<dbReference type="GO" id="GO:0005576">
    <property type="term" value="C:extracellular region"/>
    <property type="evidence" value="ECO:0007669"/>
    <property type="project" value="InterPro"/>
</dbReference>
<gene>
    <name evidence="1" type="ORF">OFUS_LOCUS18767</name>
</gene>
<accession>A0A8J1UPP3</accession>
<comment type="caution">
    <text evidence="1">The sequence shown here is derived from an EMBL/GenBank/DDBJ whole genome shotgun (WGS) entry which is preliminary data.</text>
</comment>
<dbReference type="PROSITE" id="PS51390">
    <property type="entry name" value="WAP"/>
    <property type="match status" value="1"/>
</dbReference>